<dbReference type="RefSeq" id="WP_381429505.1">
    <property type="nucleotide sequence ID" value="NZ_JBHSNO010000001.1"/>
</dbReference>
<protein>
    <submittedName>
        <fullName evidence="3">Uncharacterized protein</fullName>
    </submittedName>
</protein>
<dbReference type="EMBL" id="JBHSNO010000001">
    <property type="protein sequence ID" value="MFC5587468.1"/>
    <property type="molecule type" value="Genomic_DNA"/>
</dbReference>
<keyword evidence="1" id="KW-0175">Coiled coil</keyword>
<name>A0ABW0TFF0_9BACL</name>
<feature type="coiled-coil region" evidence="1">
    <location>
        <begin position="81"/>
        <end position="108"/>
    </location>
</feature>
<sequence>MANGPESLVMFKINLVNYTILIILITIYSLAIAIWINILRQNENIQCGCGVKERQEEMRNFYDMVVSKLFPMTDDRKSLILQIINLELEDLNAKSSEEQAKIERAERGAFQESNGFSAEEDKRCKKGKCI</sequence>
<reference evidence="4" key="1">
    <citation type="journal article" date="2019" name="Int. J. Syst. Evol. Microbiol.">
        <title>The Global Catalogue of Microorganisms (GCM) 10K type strain sequencing project: providing services to taxonomists for standard genome sequencing and annotation.</title>
        <authorList>
            <consortium name="The Broad Institute Genomics Platform"/>
            <consortium name="The Broad Institute Genome Sequencing Center for Infectious Disease"/>
            <person name="Wu L."/>
            <person name="Ma J."/>
        </authorList>
    </citation>
    <scope>NUCLEOTIDE SEQUENCE [LARGE SCALE GENOMIC DNA]</scope>
    <source>
        <strain evidence="4">CGMCC 4.1434</strain>
    </source>
</reference>
<gene>
    <name evidence="3" type="ORF">ACFPRA_00915</name>
</gene>
<proteinExistence type="predicted"/>
<accession>A0ABW0TFF0</accession>
<dbReference type="Proteomes" id="UP001596109">
    <property type="component" value="Unassembled WGS sequence"/>
</dbReference>
<evidence type="ECO:0000256" key="1">
    <source>
        <dbReference type="SAM" id="Coils"/>
    </source>
</evidence>
<evidence type="ECO:0000313" key="4">
    <source>
        <dbReference type="Proteomes" id="UP001596109"/>
    </source>
</evidence>
<keyword evidence="2" id="KW-0472">Membrane</keyword>
<comment type="caution">
    <text evidence="3">The sequence shown here is derived from an EMBL/GenBank/DDBJ whole genome shotgun (WGS) entry which is preliminary data.</text>
</comment>
<evidence type="ECO:0000256" key="2">
    <source>
        <dbReference type="SAM" id="Phobius"/>
    </source>
</evidence>
<evidence type="ECO:0000313" key="3">
    <source>
        <dbReference type="EMBL" id="MFC5587468.1"/>
    </source>
</evidence>
<keyword evidence="4" id="KW-1185">Reference proteome</keyword>
<feature type="transmembrane region" description="Helical" evidence="2">
    <location>
        <begin position="15"/>
        <end position="36"/>
    </location>
</feature>
<keyword evidence="2" id="KW-0812">Transmembrane</keyword>
<organism evidence="3 4">
    <name type="scientific">Sporosarcina soli</name>
    <dbReference type="NCBI Taxonomy" id="334736"/>
    <lineage>
        <taxon>Bacteria</taxon>
        <taxon>Bacillati</taxon>
        <taxon>Bacillota</taxon>
        <taxon>Bacilli</taxon>
        <taxon>Bacillales</taxon>
        <taxon>Caryophanaceae</taxon>
        <taxon>Sporosarcina</taxon>
    </lineage>
</organism>
<keyword evidence="2" id="KW-1133">Transmembrane helix</keyword>